<reference evidence="1" key="1">
    <citation type="journal article" date="2012" name="J. Bacteriol.">
        <title>Complete genome sequence of the broad-host-range strain Sinorhizobium fredii USDA257.</title>
        <authorList>
            <person name="Schuldes J."/>
            <person name="Rodriguez Orbegoso M."/>
            <person name="Schmeisser C."/>
            <person name="Krishnan H.B."/>
            <person name="Daniel R."/>
            <person name="Streit W.R."/>
        </authorList>
    </citation>
    <scope>NUCLEOTIDE SEQUENCE [LARGE SCALE GENOMIC DNA]</scope>
    <source>
        <strain evidence="1">USDA 257</strain>
    </source>
</reference>
<dbReference type="HOGENOM" id="CLU_2261953_0_0_5"/>
<proteinExistence type="predicted"/>
<accession>I3X842</accession>
<dbReference type="AlphaFoldDB" id="I3X842"/>
<dbReference type="Proteomes" id="UP000006180">
    <property type="component" value="Chromosome"/>
</dbReference>
<dbReference type="EMBL" id="CP003563">
    <property type="protein sequence ID" value="AFL52048.1"/>
    <property type="molecule type" value="Genomic_DNA"/>
</dbReference>
<gene>
    <name evidence="1" type="ORF">USDA257_c34890</name>
</gene>
<organism evidence="1">
    <name type="scientific">Sinorhizobium fredii (strain USDA 257)</name>
    <dbReference type="NCBI Taxonomy" id="1185652"/>
    <lineage>
        <taxon>Bacteria</taxon>
        <taxon>Pseudomonadati</taxon>
        <taxon>Pseudomonadota</taxon>
        <taxon>Alphaproteobacteria</taxon>
        <taxon>Hyphomicrobiales</taxon>
        <taxon>Rhizobiaceae</taxon>
        <taxon>Sinorhizobium/Ensifer group</taxon>
        <taxon>Sinorhizobium</taxon>
    </lineage>
</organism>
<sequence>MGQKLRIGLDIEVDHLFGRMFDDVVGCKIRVRTAAEKIEEKSHLCPASYLQDGNPVLLEARGNYRRVSAFERPYVAHELPVHSFGAAVGHFRPRLPTPLQPTA</sequence>
<name>I3X842_SINF2</name>
<protein>
    <submittedName>
        <fullName evidence="1">Uncharacterized protein</fullName>
    </submittedName>
</protein>
<evidence type="ECO:0000313" key="1">
    <source>
        <dbReference type="EMBL" id="AFL52048.1"/>
    </source>
</evidence>
<dbReference type="KEGG" id="sfd:USDA257_c34890"/>